<dbReference type="InterPro" id="IPR001223">
    <property type="entry name" value="Glyco_hydro18_cat"/>
</dbReference>
<dbReference type="Pfam" id="PF01476">
    <property type="entry name" value="LysM"/>
    <property type="match status" value="2"/>
</dbReference>
<dbReference type="GO" id="GO:0070492">
    <property type="term" value="F:oligosaccharide binding"/>
    <property type="evidence" value="ECO:0007669"/>
    <property type="project" value="TreeGrafter"/>
</dbReference>
<reference evidence="5" key="1">
    <citation type="journal article" date="2014" name="Int. J. Syst. Evol. Microbiol.">
        <title>Complete genome sequence of Corynebacterium casei LMG S-19264T (=DSM 44701T), isolated from a smear-ripened cheese.</title>
        <authorList>
            <consortium name="US DOE Joint Genome Institute (JGI-PGF)"/>
            <person name="Walter F."/>
            <person name="Albersmeier A."/>
            <person name="Kalinowski J."/>
            <person name="Ruckert C."/>
        </authorList>
    </citation>
    <scope>NUCLEOTIDE SEQUENCE</scope>
    <source>
        <strain evidence="5">JCM 14719</strain>
    </source>
</reference>
<evidence type="ECO:0000313" key="6">
    <source>
        <dbReference type="Proteomes" id="UP000637720"/>
    </source>
</evidence>
<gene>
    <name evidence="5" type="ORF">GCM10007043_02870</name>
</gene>
<evidence type="ECO:0000256" key="1">
    <source>
        <dbReference type="ARBA" id="ARBA00022801"/>
    </source>
</evidence>
<dbReference type="SMART" id="SM00257">
    <property type="entry name" value="LysM"/>
    <property type="match status" value="2"/>
</dbReference>
<dbReference type="SUPFAM" id="SSF54106">
    <property type="entry name" value="LysM domain"/>
    <property type="match status" value="2"/>
</dbReference>
<dbReference type="PROSITE" id="PS51910">
    <property type="entry name" value="GH18_2"/>
    <property type="match status" value="1"/>
</dbReference>
<dbReference type="PANTHER" id="PTHR46066">
    <property type="entry name" value="CHITINASE DOMAIN-CONTAINING PROTEIN 1 FAMILY MEMBER"/>
    <property type="match status" value="1"/>
</dbReference>
<dbReference type="PROSITE" id="PS51782">
    <property type="entry name" value="LYSM"/>
    <property type="match status" value="2"/>
</dbReference>
<dbReference type="InterPro" id="IPR036779">
    <property type="entry name" value="LysM_dom_sf"/>
</dbReference>
<dbReference type="Gene3D" id="3.10.50.10">
    <property type="match status" value="1"/>
</dbReference>
<evidence type="ECO:0000313" key="5">
    <source>
        <dbReference type="EMBL" id="GGJ92633.1"/>
    </source>
</evidence>
<keyword evidence="6" id="KW-1185">Reference proteome</keyword>
<keyword evidence="2" id="KW-0326">Glycosidase</keyword>
<sequence length="423" mass="47881">MLIHVVQRGESVWQIAQRYRVSPDAIVRANQLPNPDRLVIGQALVIPVPDRHVVQPGESLWSIAQRYGITVEALARANRIADPARIFPGQVLVIPERPKPTIEVNAFLEIMGTRGQQIVREVGAALTYLSPFSYQVRADGSLNPLPDEAVLATAQEQRVAPLMVITNFADGRFRSDIARAVFTDPAAQERLLAGVLNTMRAKGYRGLIINFEYVYPEDRQRYNQFLRRVTERLRPEGYLVSSALAPKTRADQPGLLYEAHDYPAHGALLDFVILMTYEWGWSGGPPMAVAPVDQVRRVLDYAVTAIPRGKILMGMPLYGYDWTLPYVRGGPFAQSISPQEAIQRAARYGATIQYDPQAQAPFFRYVDAQGRRHEVWFEDARSVQAKFNLVKAYRLRGISYWVLGHAFPQNWLLLLDNFRVQKR</sequence>
<proteinExistence type="predicted"/>
<dbReference type="GO" id="GO:0008061">
    <property type="term" value="F:chitin binding"/>
    <property type="evidence" value="ECO:0007669"/>
    <property type="project" value="InterPro"/>
</dbReference>
<dbReference type="GO" id="GO:0005975">
    <property type="term" value="P:carbohydrate metabolic process"/>
    <property type="evidence" value="ECO:0007669"/>
    <property type="project" value="InterPro"/>
</dbReference>
<dbReference type="SUPFAM" id="SSF51445">
    <property type="entry name" value="(Trans)glycosidases"/>
    <property type="match status" value="1"/>
</dbReference>
<dbReference type="AlphaFoldDB" id="A0A8J3F984"/>
<dbReference type="PANTHER" id="PTHR46066:SF2">
    <property type="entry name" value="CHITINASE DOMAIN-CONTAINING PROTEIN 1"/>
    <property type="match status" value="1"/>
</dbReference>
<dbReference type="InterPro" id="IPR018392">
    <property type="entry name" value="LysM"/>
</dbReference>
<evidence type="ECO:0000259" key="4">
    <source>
        <dbReference type="PROSITE" id="PS51910"/>
    </source>
</evidence>
<comment type="caution">
    <text evidence="5">The sequence shown here is derived from an EMBL/GenBank/DDBJ whole genome shotgun (WGS) entry which is preliminary data.</text>
</comment>
<dbReference type="GO" id="GO:0016798">
    <property type="term" value="F:hydrolase activity, acting on glycosyl bonds"/>
    <property type="evidence" value="ECO:0007669"/>
    <property type="project" value="UniProtKB-KW"/>
</dbReference>
<reference evidence="5" key="2">
    <citation type="submission" date="2020-09" db="EMBL/GenBank/DDBJ databases">
        <authorList>
            <person name="Sun Q."/>
            <person name="Ohkuma M."/>
        </authorList>
    </citation>
    <scope>NUCLEOTIDE SEQUENCE</scope>
    <source>
        <strain evidence="5">JCM 14719</strain>
    </source>
</reference>
<organism evidence="5 6">
    <name type="scientific">Calditerricola satsumensis</name>
    <dbReference type="NCBI Taxonomy" id="373054"/>
    <lineage>
        <taxon>Bacteria</taxon>
        <taxon>Bacillati</taxon>
        <taxon>Bacillota</taxon>
        <taxon>Bacilli</taxon>
        <taxon>Bacillales</taxon>
        <taxon>Bacillaceae</taxon>
        <taxon>Calditerricola</taxon>
    </lineage>
</organism>
<dbReference type="Gene3D" id="3.20.20.80">
    <property type="entry name" value="Glycosidases"/>
    <property type="match status" value="1"/>
</dbReference>
<dbReference type="Gene3D" id="3.10.350.10">
    <property type="entry name" value="LysM domain"/>
    <property type="match status" value="2"/>
</dbReference>
<dbReference type="RefSeq" id="WP_188816607.1">
    <property type="nucleotide sequence ID" value="NZ_BMOF01000003.1"/>
</dbReference>
<dbReference type="InterPro" id="IPR029070">
    <property type="entry name" value="Chitinase_insertion_sf"/>
</dbReference>
<feature type="domain" description="GH18" evidence="4">
    <location>
        <begin position="108"/>
        <end position="423"/>
    </location>
</feature>
<keyword evidence="1" id="KW-0378">Hydrolase</keyword>
<dbReference type="Proteomes" id="UP000637720">
    <property type="component" value="Unassembled WGS sequence"/>
</dbReference>
<dbReference type="CDD" id="cd00118">
    <property type="entry name" value="LysM"/>
    <property type="match status" value="2"/>
</dbReference>
<evidence type="ECO:0000259" key="3">
    <source>
        <dbReference type="PROSITE" id="PS51782"/>
    </source>
</evidence>
<dbReference type="EMBL" id="BMOF01000003">
    <property type="protein sequence ID" value="GGJ92633.1"/>
    <property type="molecule type" value="Genomic_DNA"/>
</dbReference>
<dbReference type="SMART" id="SM00636">
    <property type="entry name" value="Glyco_18"/>
    <property type="match status" value="1"/>
</dbReference>
<feature type="domain" description="LysM" evidence="3">
    <location>
        <begin position="50"/>
        <end position="94"/>
    </location>
</feature>
<feature type="domain" description="LysM" evidence="3">
    <location>
        <begin position="2"/>
        <end position="46"/>
    </location>
</feature>
<dbReference type="InterPro" id="IPR041704">
    <property type="entry name" value="CFLE_GH18"/>
</dbReference>
<evidence type="ECO:0000256" key="2">
    <source>
        <dbReference type="ARBA" id="ARBA00023295"/>
    </source>
</evidence>
<dbReference type="InterPro" id="IPR017853">
    <property type="entry name" value="GH"/>
</dbReference>
<dbReference type="GO" id="GO:0012505">
    <property type="term" value="C:endomembrane system"/>
    <property type="evidence" value="ECO:0007669"/>
    <property type="project" value="TreeGrafter"/>
</dbReference>
<dbReference type="Pfam" id="PF00704">
    <property type="entry name" value="Glyco_hydro_18"/>
    <property type="match status" value="1"/>
</dbReference>
<accession>A0A8J3F984</accession>
<name>A0A8J3F984_9BACI</name>
<dbReference type="InterPro" id="IPR011583">
    <property type="entry name" value="Chitinase_II/V-like_cat"/>
</dbReference>
<dbReference type="CDD" id="cd02874">
    <property type="entry name" value="GH18_CFLE_spore_hydrolase"/>
    <property type="match status" value="1"/>
</dbReference>
<protein>
    <submittedName>
        <fullName evidence="5">Germination protein</fullName>
    </submittedName>
</protein>